<dbReference type="EMBL" id="BAABBN010000017">
    <property type="protein sequence ID" value="GAA3944443.1"/>
    <property type="molecule type" value="Genomic_DNA"/>
</dbReference>
<evidence type="ECO:0000256" key="4">
    <source>
        <dbReference type="ARBA" id="ARBA00022630"/>
    </source>
</evidence>
<dbReference type="InterPro" id="IPR002938">
    <property type="entry name" value="FAD-bd"/>
</dbReference>
<feature type="domain" description="FAD-binding" evidence="9">
    <location>
        <begin position="7"/>
        <end position="321"/>
    </location>
</feature>
<keyword evidence="8" id="KW-0812">Transmembrane</keyword>
<gene>
    <name evidence="10" type="primary">ubiH</name>
    <name evidence="10" type="ORF">GCM10022277_45190</name>
</gene>
<evidence type="ECO:0000259" key="9">
    <source>
        <dbReference type="Pfam" id="PF01494"/>
    </source>
</evidence>
<dbReference type="NCBIfam" id="TIGR01988">
    <property type="entry name" value="Ubi-OHases"/>
    <property type="match status" value="1"/>
</dbReference>
<dbReference type="PANTHER" id="PTHR43876:SF8">
    <property type="entry name" value="2-OCTAPRENYL-6-METHOXYPHENOL HYDROXYLASE"/>
    <property type="match status" value="1"/>
</dbReference>
<dbReference type="NCBIfam" id="NF004356">
    <property type="entry name" value="PRK05732.1"/>
    <property type="match status" value="1"/>
</dbReference>
<sequence>MTAKSYDFAIVGGGMAGLTMALLLAPVLTRFKKTLVLIEAFNPNAGQYQPSFDARSTALSEGTRQILEEMGIWPSIAQQVCPINKIHVSQKGGFGATRIYADDVDVDALGYVVENGWLGHQLMAAVSDLDCISWLAPARVQAVATIAQGSRLTLEDGAEIETGFLMVADGAQSSLRAMLGIHAEKTPYHQHALVCNVETRLPHQNVAYERFTPNGPLALLPLTEHRSALIWSVPEAQVEGRMAMSEREFKSLLELEFGTRLGPIVKVGERASYPLNLMLVSDQVQPGVVLLGNSAHALHPVAGQGFNLIIRDLVCLSQSIETRLESQLSLLKLEWLTDYQQHRYMDQWLTTSFSHWLIELFSNDHKWLTRMRELGLIALDCVAPAKSTFARQAMGMGLGSAN</sequence>
<dbReference type="SUPFAM" id="SSF51905">
    <property type="entry name" value="FAD/NAD(P)-binding domain"/>
    <property type="match status" value="1"/>
</dbReference>
<keyword evidence="8" id="KW-1133">Transmembrane helix</keyword>
<evidence type="ECO:0000256" key="7">
    <source>
        <dbReference type="ARBA" id="ARBA00023033"/>
    </source>
</evidence>
<evidence type="ECO:0000256" key="8">
    <source>
        <dbReference type="SAM" id="Phobius"/>
    </source>
</evidence>
<dbReference type="Proteomes" id="UP001501565">
    <property type="component" value="Unassembled WGS sequence"/>
</dbReference>
<evidence type="ECO:0000256" key="3">
    <source>
        <dbReference type="ARBA" id="ARBA00005349"/>
    </source>
</evidence>
<feature type="transmembrane region" description="Helical" evidence="8">
    <location>
        <begin position="6"/>
        <end position="28"/>
    </location>
</feature>
<proteinExistence type="inferred from homology"/>
<dbReference type="RefSeq" id="WP_344800945.1">
    <property type="nucleotide sequence ID" value="NZ_BAABBN010000017.1"/>
</dbReference>
<evidence type="ECO:0000256" key="1">
    <source>
        <dbReference type="ARBA" id="ARBA00001974"/>
    </source>
</evidence>
<name>A0ABP7NFH9_9GAMM</name>
<evidence type="ECO:0000313" key="11">
    <source>
        <dbReference type="Proteomes" id="UP001501565"/>
    </source>
</evidence>
<dbReference type="InterPro" id="IPR051205">
    <property type="entry name" value="UbiH/COQ6_monooxygenase"/>
</dbReference>
<comment type="similarity">
    <text evidence="3">Belongs to the UbiH/COQ6 family.</text>
</comment>
<keyword evidence="5" id="KW-0274">FAD</keyword>
<dbReference type="Pfam" id="PF01494">
    <property type="entry name" value="FAD_binding_3"/>
    <property type="match status" value="1"/>
</dbReference>
<keyword evidence="4" id="KW-0285">Flavoprotein</keyword>
<dbReference type="Gene3D" id="3.50.50.60">
    <property type="entry name" value="FAD/NAD(P)-binding domain"/>
    <property type="match status" value="2"/>
</dbReference>
<organism evidence="10 11">
    <name type="scientific">Litoribacillus peritrichatus</name>
    <dbReference type="NCBI Taxonomy" id="718191"/>
    <lineage>
        <taxon>Bacteria</taxon>
        <taxon>Pseudomonadati</taxon>
        <taxon>Pseudomonadota</taxon>
        <taxon>Gammaproteobacteria</taxon>
        <taxon>Oceanospirillales</taxon>
        <taxon>Oceanospirillaceae</taxon>
        <taxon>Litoribacillus</taxon>
    </lineage>
</organism>
<protein>
    <submittedName>
        <fullName evidence="10">2-octaprenyl-6-methoxyphenyl hydroxylase</fullName>
    </submittedName>
</protein>
<evidence type="ECO:0000256" key="2">
    <source>
        <dbReference type="ARBA" id="ARBA00004749"/>
    </source>
</evidence>
<keyword evidence="7" id="KW-0503">Monooxygenase</keyword>
<dbReference type="PRINTS" id="PR00420">
    <property type="entry name" value="RNGMNOXGNASE"/>
</dbReference>
<comment type="caution">
    <text evidence="10">The sequence shown here is derived from an EMBL/GenBank/DDBJ whole genome shotgun (WGS) entry which is preliminary data.</text>
</comment>
<comment type="pathway">
    <text evidence="2">Cofactor biosynthesis; ubiquinone biosynthesis.</text>
</comment>
<keyword evidence="11" id="KW-1185">Reference proteome</keyword>
<comment type="cofactor">
    <cofactor evidence="1">
        <name>FAD</name>
        <dbReference type="ChEBI" id="CHEBI:57692"/>
    </cofactor>
</comment>
<dbReference type="InterPro" id="IPR010971">
    <property type="entry name" value="UbiH/COQ6"/>
</dbReference>
<evidence type="ECO:0000256" key="5">
    <source>
        <dbReference type="ARBA" id="ARBA00022827"/>
    </source>
</evidence>
<accession>A0ABP7NFH9</accession>
<dbReference type="InterPro" id="IPR036188">
    <property type="entry name" value="FAD/NAD-bd_sf"/>
</dbReference>
<evidence type="ECO:0000256" key="6">
    <source>
        <dbReference type="ARBA" id="ARBA00023002"/>
    </source>
</evidence>
<reference evidence="11" key="1">
    <citation type="journal article" date="2019" name="Int. J. Syst. Evol. Microbiol.">
        <title>The Global Catalogue of Microorganisms (GCM) 10K type strain sequencing project: providing services to taxonomists for standard genome sequencing and annotation.</title>
        <authorList>
            <consortium name="The Broad Institute Genomics Platform"/>
            <consortium name="The Broad Institute Genome Sequencing Center for Infectious Disease"/>
            <person name="Wu L."/>
            <person name="Ma J."/>
        </authorList>
    </citation>
    <scope>NUCLEOTIDE SEQUENCE [LARGE SCALE GENOMIC DNA]</scope>
    <source>
        <strain evidence="11">JCM 17551</strain>
    </source>
</reference>
<keyword evidence="6" id="KW-0560">Oxidoreductase</keyword>
<dbReference type="PANTHER" id="PTHR43876">
    <property type="entry name" value="UBIQUINONE BIOSYNTHESIS MONOOXYGENASE COQ6, MITOCHONDRIAL"/>
    <property type="match status" value="1"/>
</dbReference>
<evidence type="ECO:0000313" key="10">
    <source>
        <dbReference type="EMBL" id="GAA3944443.1"/>
    </source>
</evidence>
<keyword evidence="8" id="KW-0472">Membrane</keyword>